<dbReference type="Gene3D" id="2.180.10.10">
    <property type="entry name" value="RHS repeat-associated core"/>
    <property type="match status" value="1"/>
</dbReference>
<dbReference type="AlphaFoldDB" id="A0A1M4W6Q2"/>
<keyword evidence="2" id="KW-1185">Reference proteome</keyword>
<dbReference type="Proteomes" id="UP000184480">
    <property type="component" value="Unassembled WGS sequence"/>
</dbReference>
<gene>
    <name evidence="1" type="ORF">SAMN05444362_102144</name>
</gene>
<name>A0A1M4W6Q2_9BACT</name>
<evidence type="ECO:0000313" key="2">
    <source>
        <dbReference type="Proteomes" id="UP000184480"/>
    </source>
</evidence>
<dbReference type="EMBL" id="FQUC01000002">
    <property type="protein sequence ID" value="SHE76964.1"/>
    <property type="molecule type" value="Genomic_DNA"/>
</dbReference>
<organism evidence="1 2">
    <name type="scientific">Dysgonomonas macrotermitis</name>
    <dbReference type="NCBI Taxonomy" id="1346286"/>
    <lineage>
        <taxon>Bacteria</taxon>
        <taxon>Pseudomonadati</taxon>
        <taxon>Bacteroidota</taxon>
        <taxon>Bacteroidia</taxon>
        <taxon>Bacteroidales</taxon>
        <taxon>Dysgonomonadaceae</taxon>
        <taxon>Dysgonomonas</taxon>
    </lineage>
</organism>
<reference evidence="2" key="1">
    <citation type="submission" date="2016-11" db="EMBL/GenBank/DDBJ databases">
        <authorList>
            <person name="Varghese N."/>
            <person name="Submissions S."/>
        </authorList>
    </citation>
    <scope>NUCLEOTIDE SEQUENCE [LARGE SCALE GENOMIC DNA]</scope>
    <source>
        <strain evidence="2">DSM 27370</strain>
    </source>
</reference>
<dbReference type="OrthoDB" id="6225685at2"/>
<protein>
    <recommendedName>
        <fullName evidence="3">YD repeat-containing protein</fullName>
    </recommendedName>
</protein>
<evidence type="ECO:0000313" key="1">
    <source>
        <dbReference type="EMBL" id="SHE76964.1"/>
    </source>
</evidence>
<dbReference type="RefSeq" id="WP_062176622.1">
    <property type="nucleotide sequence ID" value="NZ_BBXL01000002.1"/>
</dbReference>
<evidence type="ECO:0008006" key="3">
    <source>
        <dbReference type="Google" id="ProtNLM"/>
    </source>
</evidence>
<accession>A0A1M4W6Q2</accession>
<sequence length="107" mass="12462">MYVKEASGWTVNYIGRDYLGSITHVMDQTGVVRQELSYDPWGRLRDPLTQALFELDKRLTLVLGDRGYTGHEPLWAKLPTKEELKAYYRKLLKYMRANTSIIGFLFS</sequence>
<proteinExistence type="predicted"/>